<reference evidence="3" key="1">
    <citation type="thesis" date="2020" institute="ProQuest LLC" country="789 East Eisenhower Parkway, Ann Arbor, MI, USA">
        <title>Comparative Genomics and Chromosome Evolution.</title>
        <authorList>
            <person name="Mudd A.B."/>
        </authorList>
    </citation>
    <scope>NUCLEOTIDE SEQUENCE</scope>
    <source>
        <strain evidence="3">HN-11 Male</strain>
        <tissue evidence="3">Kidney and liver</tissue>
    </source>
</reference>
<keyword evidence="2" id="KW-0472">Membrane</keyword>
<dbReference type="OrthoDB" id="8961338at2759"/>
<dbReference type="PANTHER" id="PTHR35255:SF1">
    <property type="entry name" value="TRANSMEMBRANE PROTEIN 71"/>
    <property type="match status" value="1"/>
</dbReference>
<keyword evidence="2" id="KW-1133">Transmembrane helix</keyword>
<evidence type="ECO:0000256" key="2">
    <source>
        <dbReference type="SAM" id="Phobius"/>
    </source>
</evidence>
<evidence type="ECO:0000313" key="3">
    <source>
        <dbReference type="EMBL" id="KAG9464921.1"/>
    </source>
</evidence>
<dbReference type="AlphaFoldDB" id="A0A8J6ECI5"/>
<protein>
    <submittedName>
        <fullName evidence="3">Uncharacterized protein</fullName>
    </submittedName>
</protein>
<dbReference type="PANTHER" id="PTHR35255">
    <property type="entry name" value="TRANSMEMBRANE PROTEIN 71"/>
    <property type="match status" value="1"/>
</dbReference>
<keyword evidence="4" id="KW-1185">Reference proteome</keyword>
<proteinExistence type="predicted"/>
<accession>A0A8J6ECI5</accession>
<dbReference type="InterPro" id="IPR027975">
    <property type="entry name" value="TMEM71"/>
</dbReference>
<keyword evidence="2" id="KW-0812">Transmembrane</keyword>
<name>A0A8J6ECI5_ELECQ</name>
<dbReference type="Pfam" id="PF15121">
    <property type="entry name" value="TMEM71"/>
    <property type="match status" value="2"/>
</dbReference>
<feature type="transmembrane region" description="Helical" evidence="2">
    <location>
        <begin position="327"/>
        <end position="344"/>
    </location>
</feature>
<gene>
    <name evidence="3" type="ORF">GDO78_019212</name>
</gene>
<organism evidence="3 4">
    <name type="scientific">Eleutherodactylus coqui</name>
    <name type="common">Puerto Rican coqui</name>
    <dbReference type="NCBI Taxonomy" id="57060"/>
    <lineage>
        <taxon>Eukaryota</taxon>
        <taxon>Metazoa</taxon>
        <taxon>Chordata</taxon>
        <taxon>Craniata</taxon>
        <taxon>Vertebrata</taxon>
        <taxon>Euteleostomi</taxon>
        <taxon>Amphibia</taxon>
        <taxon>Batrachia</taxon>
        <taxon>Anura</taxon>
        <taxon>Neobatrachia</taxon>
        <taxon>Hyloidea</taxon>
        <taxon>Eleutherodactylidae</taxon>
        <taxon>Eleutherodactylinae</taxon>
        <taxon>Eleutherodactylus</taxon>
        <taxon>Eleutherodactylus</taxon>
    </lineage>
</organism>
<evidence type="ECO:0000256" key="1">
    <source>
        <dbReference type="SAM" id="MobiDB-lite"/>
    </source>
</evidence>
<comment type="caution">
    <text evidence="3">The sequence shown here is derived from an EMBL/GenBank/DDBJ whole genome shotgun (WGS) entry which is preliminary data.</text>
</comment>
<dbReference type="EMBL" id="WNTK01003723">
    <property type="protein sequence ID" value="KAG9464921.1"/>
    <property type="molecule type" value="Genomic_DNA"/>
</dbReference>
<sequence>MQYTILRTLTILLSHRETSHKMNSVSPNPCDINMSPCRHSLRLLSNGYYICDEDSFCWDDLGNISFSPSQCTVSYKENMVRETSRKMNSVSPNPCDINMSPCRHSLRLISNGYYICDEDSFCWDDLGNISFSPSQCTVSYKENMVRIFRKRRRTATQRRLDLTNHGPLEDWQPPHYEEFNDTEPPAIEQIHRSISEDPSLCDAGSTNLYAEAPLETAESDTDPAPPGCSQHTNNGSPDPMSSIRRFTDLEDSNKADHQPGHYSWGGYLFVKNVVNTHQFSDDIISWGPTERQLVQKHSSDSIATTLTPTIESVSTDMGDPAQKKTPLILVLIPLLLLGLIFWWARSPDHNGIL</sequence>
<feature type="region of interest" description="Disordered" evidence="1">
    <location>
        <begin position="215"/>
        <end position="244"/>
    </location>
</feature>
<evidence type="ECO:0000313" key="4">
    <source>
        <dbReference type="Proteomes" id="UP000770717"/>
    </source>
</evidence>
<dbReference type="Proteomes" id="UP000770717">
    <property type="component" value="Unassembled WGS sequence"/>
</dbReference>